<dbReference type="SUPFAM" id="SSF51126">
    <property type="entry name" value="Pectin lyase-like"/>
    <property type="match status" value="1"/>
</dbReference>
<evidence type="ECO:0000313" key="1">
    <source>
        <dbReference type="EMBL" id="WHF36799.1"/>
    </source>
</evidence>
<dbReference type="Proteomes" id="UP001239426">
    <property type="component" value="Chromosome"/>
</dbReference>
<dbReference type="Gene3D" id="2.160.20.10">
    <property type="entry name" value="Single-stranded right-handed beta-helix, Pectin lyase-like"/>
    <property type="match status" value="1"/>
</dbReference>
<protein>
    <submittedName>
        <fullName evidence="1">Uncharacterized protein</fullName>
    </submittedName>
</protein>
<dbReference type="InterPro" id="IPR011050">
    <property type="entry name" value="Pectin_lyase_fold/virulence"/>
</dbReference>
<dbReference type="AlphaFoldDB" id="A0AAX3VTI0"/>
<gene>
    <name evidence="1" type="ORF">QLQ87_00070</name>
</gene>
<accession>A0AAX3VTI0</accession>
<dbReference type="RefSeq" id="WP_282683932.1">
    <property type="nucleotide sequence ID" value="NZ_CP124841.1"/>
</dbReference>
<organism evidence="1 2">
    <name type="scientific">Aeromonas salmonicida</name>
    <dbReference type="NCBI Taxonomy" id="645"/>
    <lineage>
        <taxon>Bacteria</taxon>
        <taxon>Pseudomonadati</taxon>
        <taxon>Pseudomonadota</taxon>
        <taxon>Gammaproteobacteria</taxon>
        <taxon>Aeromonadales</taxon>
        <taxon>Aeromonadaceae</taxon>
        <taxon>Aeromonas</taxon>
    </lineage>
</organism>
<reference evidence="1" key="1">
    <citation type="submission" date="2023-05" db="EMBL/GenBank/DDBJ databases">
        <title>Aeromonas salmonicida 57, complete genome.</title>
        <authorList>
            <person name="Shao L."/>
        </authorList>
    </citation>
    <scope>NUCLEOTIDE SEQUENCE</scope>
    <source>
        <strain evidence="1">57</strain>
    </source>
</reference>
<sequence>MSDNEDIPGGNGIFIGKKSRGVRIFGGISYGNSRSGVHIEEGADVQIVGMTTANNGLDGITIAKEGVAPLSEILDKINENIDDLKLQIHLKDELIAEINTIKAQLSSPKPKNTIVQESLKTVKSILEGVAASGIYDSIKYGISAYITTS</sequence>
<proteinExistence type="predicted"/>
<name>A0AAX3VTI0_AERSA</name>
<dbReference type="EMBL" id="CP124841">
    <property type="protein sequence ID" value="WHF36799.1"/>
    <property type="molecule type" value="Genomic_DNA"/>
</dbReference>
<evidence type="ECO:0000313" key="2">
    <source>
        <dbReference type="Proteomes" id="UP001239426"/>
    </source>
</evidence>
<dbReference type="InterPro" id="IPR012334">
    <property type="entry name" value="Pectin_lyas_fold"/>
</dbReference>